<dbReference type="AlphaFoldDB" id="A0A4C1WCG1"/>
<feature type="compositionally biased region" description="Basic and acidic residues" evidence="1">
    <location>
        <begin position="26"/>
        <end position="36"/>
    </location>
</feature>
<sequence length="149" mass="16783">MKRSPSPLEHNSKAGRPGTATSIHKASPEKSEEVIRRPFSPGAVRRICTYTRTGSFYVELNSEHAIHAYPAARARAAPGRSQKAICLDNLRSPSKTDAELTHFLRYSCEVTHCSENYQSKIVVVVPDFDFLFKLRQGISLKPHRVWVFS</sequence>
<feature type="region of interest" description="Disordered" evidence="1">
    <location>
        <begin position="1"/>
        <end position="36"/>
    </location>
</feature>
<dbReference type="Proteomes" id="UP000299102">
    <property type="component" value="Unassembled WGS sequence"/>
</dbReference>
<keyword evidence="3" id="KW-1185">Reference proteome</keyword>
<dbReference type="EMBL" id="BGZK01000536">
    <property type="protein sequence ID" value="GBP49078.1"/>
    <property type="molecule type" value="Genomic_DNA"/>
</dbReference>
<comment type="caution">
    <text evidence="2">The sequence shown here is derived from an EMBL/GenBank/DDBJ whole genome shotgun (WGS) entry which is preliminary data.</text>
</comment>
<evidence type="ECO:0000256" key="1">
    <source>
        <dbReference type="SAM" id="MobiDB-lite"/>
    </source>
</evidence>
<evidence type="ECO:0000313" key="2">
    <source>
        <dbReference type="EMBL" id="GBP49078.1"/>
    </source>
</evidence>
<proteinExistence type="predicted"/>
<evidence type="ECO:0000313" key="3">
    <source>
        <dbReference type="Proteomes" id="UP000299102"/>
    </source>
</evidence>
<organism evidence="2 3">
    <name type="scientific">Eumeta variegata</name>
    <name type="common">Bagworm moth</name>
    <name type="synonym">Eumeta japonica</name>
    <dbReference type="NCBI Taxonomy" id="151549"/>
    <lineage>
        <taxon>Eukaryota</taxon>
        <taxon>Metazoa</taxon>
        <taxon>Ecdysozoa</taxon>
        <taxon>Arthropoda</taxon>
        <taxon>Hexapoda</taxon>
        <taxon>Insecta</taxon>
        <taxon>Pterygota</taxon>
        <taxon>Neoptera</taxon>
        <taxon>Endopterygota</taxon>
        <taxon>Lepidoptera</taxon>
        <taxon>Glossata</taxon>
        <taxon>Ditrysia</taxon>
        <taxon>Tineoidea</taxon>
        <taxon>Psychidae</taxon>
        <taxon>Oiketicinae</taxon>
        <taxon>Eumeta</taxon>
    </lineage>
</organism>
<name>A0A4C1WCG1_EUMVA</name>
<gene>
    <name evidence="2" type="ORF">EVAR_81639_1</name>
</gene>
<protein>
    <submittedName>
        <fullName evidence="2">Uncharacterized protein</fullName>
    </submittedName>
</protein>
<accession>A0A4C1WCG1</accession>
<reference evidence="2 3" key="1">
    <citation type="journal article" date="2019" name="Commun. Biol.">
        <title>The bagworm genome reveals a unique fibroin gene that provides high tensile strength.</title>
        <authorList>
            <person name="Kono N."/>
            <person name="Nakamura H."/>
            <person name="Ohtoshi R."/>
            <person name="Tomita M."/>
            <person name="Numata K."/>
            <person name="Arakawa K."/>
        </authorList>
    </citation>
    <scope>NUCLEOTIDE SEQUENCE [LARGE SCALE GENOMIC DNA]</scope>
</reference>